<dbReference type="PRINTS" id="PR01231">
    <property type="entry name" value="HCO3TRNSPORT"/>
</dbReference>
<evidence type="ECO:0000256" key="3">
    <source>
        <dbReference type="ARBA" id="ARBA00022448"/>
    </source>
</evidence>
<comment type="subcellular location">
    <subcellularLocation>
        <location evidence="1">Basolateral cell membrane</location>
        <topology evidence="1">Multi-pass membrane protein</topology>
    </subcellularLocation>
    <subcellularLocation>
        <location evidence="9">Membrane</location>
        <topology evidence="9">Multi-pass membrane protein</topology>
    </subcellularLocation>
</comment>
<dbReference type="PRINTS" id="PR01232">
    <property type="entry name" value="NAHCO3TRSPRT"/>
</dbReference>
<feature type="transmembrane region" description="Helical" evidence="9">
    <location>
        <begin position="415"/>
        <end position="436"/>
    </location>
</feature>
<dbReference type="PANTHER" id="PTHR11453">
    <property type="entry name" value="ANION EXCHANGE PROTEIN"/>
    <property type="match status" value="1"/>
</dbReference>
<dbReference type="GO" id="GO:0051453">
    <property type="term" value="P:regulation of intracellular pH"/>
    <property type="evidence" value="ECO:0007669"/>
    <property type="project" value="TreeGrafter"/>
</dbReference>
<evidence type="ECO:0000256" key="10">
    <source>
        <dbReference type="SAM" id="MobiDB-lite"/>
    </source>
</evidence>
<evidence type="ECO:0000256" key="2">
    <source>
        <dbReference type="ARBA" id="ARBA00010993"/>
    </source>
</evidence>
<feature type="region of interest" description="Disordered" evidence="10">
    <location>
        <begin position="948"/>
        <end position="1010"/>
    </location>
</feature>
<feature type="transmembrane region" description="Helical" evidence="9">
    <location>
        <begin position="500"/>
        <end position="522"/>
    </location>
</feature>
<evidence type="ECO:0000313" key="13">
    <source>
        <dbReference type="EMBL" id="QTE04367.1"/>
    </source>
</evidence>
<organism evidence="13">
    <name type="scientific">Tridacna squamosa</name>
    <name type="common">Fluted giant clam</name>
    <dbReference type="NCBI Taxonomy" id="80830"/>
    <lineage>
        <taxon>Eukaryota</taxon>
        <taxon>Metazoa</taxon>
        <taxon>Spiralia</taxon>
        <taxon>Lophotrochozoa</taxon>
        <taxon>Mollusca</taxon>
        <taxon>Bivalvia</taxon>
        <taxon>Autobranchia</taxon>
        <taxon>Heteroconchia</taxon>
        <taxon>Euheterodonta</taxon>
        <taxon>Imparidentia</taxon>
        <taxon>Neoheterodontei</taxon>
        <taxon>Cardiida</taxon>
        <taxon>Cardioidea</taxon>
        <taxon>Cardiidae</taxon>
        <taxon>Tridacninae</taxon>
        <taxon>Tridacna</taxon>
    </lineage>
</organism>
<keyword evidence="3 9" id="KW-0813">Transport</keyword>
<evidence type="ECO:0000259" key="11">
    <source>
        <dbReference type="Pfam" id="PF00955"/>
    </source>
</evidence>
<feature type="transmembrane region" description="Helical" evidence="9">
    <location>
        <begin position="885"/>
        <end position="902"/>
    </location>
</feature>
<dbReference type="PANTHER" id="PTHR11453:SF36">
    <property type="entry name" value="ANION EXCHANGE PROTEIN"/>
    <property type="match status" value="1"/>
</dbReference>
<dbReference type="InterPro" id="IPR003024">
    <property type="entry name" value="Na/HCO3_transpt"/>
</dbReference>
<feature type="transmembrane region" description="Helical" evidence="9">
    <location>
        <begin position="841"/>
        <end position="865"/>
    </location>
</feature>
<proteinExistence type="evidence at transcript level"/>
<dbReference type="Pfam" id="PF00955">
    <property type="entry name" value="HCO3_cotransp"/>
    <property type="match status" value="1"/>
</dbReference>
<evidence type="ECO:0000256" key="9">
    <source>
        <dbReference type="RuleBase" id="RU362035"/>
    </source>
</evidence>
<feature type="transmembrane region" description="Helical" evidence="9">
    <location>
        <begin position="626"/>
        <end position="647"/>
    </location>
</feature>
<dbReference type="GO" id="GO:0005452">
    <property type="term" value="F:solute:inorganic anion antiporter activity"/>
    <property type="evidence" value="ECO:0007669"/>
    <property type="project" value="InterPro"/>
</dbReference>
<dbReference type="InterPro" id="IPR016152">
    <property type="entry name" value="PTrfase/Anion_transptr"/>
</dbReference>
<dbReference type="AlphaFoldDB" id="A0A8A4XEI1"/>
<feature type="transmembrane region" description="Helical" evidence="9">
    <location>
        <begin position="713"/>
        <end position="732"/>
    </location>
</feature>
<sequence length="1132" mass="127303">MRGTLPMDFLTYFKINYTDDSNSPSNTMYYEEQTPAEKATERVATLIGDNFQCTDLFCQMDVLRGFKEDYVWQEMARWVRYEEAVEEGGQRWSKPHVASLMMEALQDLQDILITCPIILDCKANLMSDIVETVLDAWLKDRSFAVMLRNHFRSILLKPHKFQHYKKENKSIKRKPTNLKLKEAYINGGYEADLKVHGVSQYCPDSPSLALGSQNKSFMRKIPQGAEAVNLLIGEVEELERTVAAFIRLKTASNVGNITEVDIDTKFIFVILGPKDYLGHCAEIGRCMAALFTDEIFRCVAFRARDRGDILAGVHEFSLHLTVLPPGTWDPSTRIEPPDEIPSQDHRKTMTTSKSTISLSAMEKANNSGDNGGDDGHSDPTLVRTGRLFGGLVADIKRKLPFYKSDFTDALHIQCVASFFFLFLATLTPNVTFGGLLSQATDNYMGAMECILSASISGILFALFSGQPLNILGSTGPMLVLEGILYKFCKDQDWDFMPFRVWVGFWTGFMILLIVAFDLSALVRYITRFTEESFACLIALIFIYQAFKKTFGIQKEAKVHFHPDENSHNCFCIMENSTYISIQDKTYLNSSSLHQNDTTSGSFYSECTLLGGTLVGGGCTDKYTPDVFFFSLILFFGTYTLATTLVHFRHSLFFPTWVRTNVSDFAVLISIIIMVSLDAATGIPTPKLTVPTEFKPTKPNRPWFINPISAKNPWWLIILSILPAALATILIFMDQQITAVIVNRRENKLQKGSGYHLDMLIVGILVVILSILGLPWYVAATVTALAHIMSLKKVSECTAPGEKPVFLGVREQRVTALLVGIFSGMAVFFTSVLRFIPMPVLYGVFLFMGVAPLSGMQLIQRILLIFMPAKYQPDYSYIRNVPIKRVHIFTGIQVLCLALLWVIKSVESISIGFPLMVLIICFVRKALDKVFKQRELKWLDDILPATEVKQDEDSDSEDKDEKPSPPEKQTQIKIQIDEPKVESRASTPVPVEPPRAITPPPTDTQETDVDTEPAEPFKNILIPRMSLTFMLKSDLDQLKANAPPELRVDRRKSLAMAVERKKSVQEGRPLVNQRRISGHSLLDGRRSHDGSLHDLYHNAPPSIVEEHNKLNRLLSMPATIADEDESAEESSTK</sequence>
<accession>A0A8A4XEI1</accession>
<dbReference type="Gene3D" id="3.40.930.10">
    <property type="entry name" value="Mannitol-specific EII, Chain A"/>
    <property type="match status" value="1"/>
</dbReference>
<dbReference type="InterPro" id="IPR013769">
    <property type="entry name" value="Band3_cytoplasmic_dom"/>
</dbReference>
<evidence type="ECO:0000256" key="4">
    <source>
        <dbReference type="ARBA" id="ARBA00022475"/>
    </source>
</evidence>
<dbReference type="InterPro" id="IPR011531">
    <property type="entry name" value="HCO3_transpt-like_TM_dom"/>
</dbReference>
<name>A0A8A4XEI1_TRISQ</name>
<dbReference type="SUPFAM" id="SSF55804">
    <property type="entry name" value="Phoshotransferase/anion transport protein"/>
    <property type="match status" value="1"/>
</dbReference>
<evidence type="ECO:0000256" key="7">
    <source>
        <dbReference type="ARBA" id="ARBA00023065"/>
    </source>
</evidence>
<feature type="transmembrane region" description="Helical" evidence="9">
    <location>
        <begin position="908"/>
        <end position="926"/>
    </location>
</feature>
<keyword evidence="6 9" id="KW-1133">Transmembrane helix</keyword>
<feature type="domain" description="Band 3 cytoplasmic" evidence="12">
    <location>
        <begin position="55"/>
        <end position="330"/>
    </location>
</feature>
<feature type="transmembrane region" description="Helical" evidence="9">
    <location>
        <begin position="813"/>
        <end position="835"/>
    </location>
</feature>
<keyword evidence="8 9" id="KW-0472">Membrane</keyword>
<keyword evidence="5 9" id="KW-0812">Transmembrane</keyword>
<feature type="domain" description="Bicarbonate transporter-like transmembrane" evidence="11">
    <location>
        <begin position="386"/>
        <end position="942"/>
    </location>
</feature>
<dbReference type="GO" id="GO:0008509">
    <property type="term" value="F:monoatomic anion transmembrane transporter activity"/>
    <property type="evidence" value="ECO:0007669"/>
    <property type="project" value="InterPro"/>
</dbReference>
<evidence type="ECO:0000256" key="1">
    <source>
        <dbReference type="ARBA" id="ARBA00004554"/>
    </source>
</evidence>
<dbReference type="Gene3D" id="1.10.287.570">
    <property type="entry name" value="Helical hairpin bin"/>
    <property type="match status" value="1"/>
</dbReference>
<dbReference type="Pfam" id="PF07565">
    <property type="entry name" value="Band_3_cyto"/>
    <property type="match status" value="1"/>
</dbReference>
<evidence type="ECO:0000256" key="5">
    <source>
        <dbReference type="ARBA" id="ARBA00022692"/>
    </source>
</evidence>
<feature type="transmembrane region" description="Helical" evidence="9">
    <location>
        <begin position="753"/>
        <end position="770"/>
    </location>
</feature>
<keyword evidence="4" id="KW-1003">Cell membrane</keyword>
<dbReference type="EMBL" id="MW353259">
    <property type="protein sequence ID" value="QTE04367.1"/>
    <property type="molecule type" value="mRNA"/>
</dbReference>
<dbReference type="InterPro" id="IPR003020">
    <property type="entry name" value="HCO3_transpt_euk"/>
</dbReference>
<dbReference type="GO" id="GO:0016323">
    <property type="term" value="C:basolateral plasma membrane"/>
    <property type="evidence" value="ECO:0007669"/>
    <property type="project" value="UniProtKB-SubCell"/>
</dbReference>
<comment type="similarity">
    <text evidence="2 9">Belongs to the anion exchanger (TC 2.A.31) family.</text>
</comment>
<evidence type="ECO:0000256" key="6">
    <source>
        <dbReference type="ARBA" id="ARBA00022989"/>
    </source>
</evidence>
<comment type="caution">
    <text evidence="9">Lacks conserved residue(s) required for the propagation of feature annotation.</text>
</comment>
<feature type="region of interest" description="Disordered" evidence="10">
    <location>
        <begin position="329"/>
        <end position="352"/>
    </location>
</feature>
<dbReference type="FunFam" id="1.10.287.570:FF:000001">
    <property type="entry name" value="Anion exchange protein"/>
    <property type="match status" value="1"/>
</dbReference>
<evidence type="ECO:0000256" key="8">
    <source>
        <dbReference type="ARBA" id="ARBA00023136"/>
    </source>
</evidence>
<dbReference type="GO" id="GO:0008510">
    <property type="term" value="F:sodium:bicarbonate symporter activity"/>
    <property type="evidence" value="ECO:0007669"/>
    <property type="project" value="TreeGrafter"/>
</dbReference>
<evidence type="ECO:0000259" key="12">
    <source>
        <dbReference type="Pfam" id="PF07565"/>
    </source>
</evidence>
<keyword evidence="7 9" id="KW-0406">Ion transport</keyword>
<protein>
    <recommendedName>
        <fullName evidence="9">Anion exchange protein</fullName>
    </recommendedName>
</protein>
<reference evidence="13" key="1">
    <citation type="submission" date="2020-12" db="EMBL/GenBank/DDBJ databases">
        <title>Light-enhanced shell formation in the giant clam, Tridacna squamosa, may involve an apical and a basolateral electrogenic Na+-HCO3- cotransporter in the shell-facing epithelium of the whitish inner mantle contiguous with the extrapallial fluid.</title>
        <authorList>
            <person name="Boo M.V."/>
            <person name="Chew S.F."/>
            <person name="Ip Y.K."/>
        </authorList>
    </citation>
    <scope>NUCLEOTIDE SEQUENCE</scope>
</reference>
<dbReference type="NCBIfam" id="TIGR00834">
    <property type="entry name" value="ae"/>
    <property type="match status" value="1"/>
</dbReference>
<feature type="compositionally biased region" description="Pro residues" evidence="10">
    <location>
        <begin position="989"/>
        <end position="1001"/>
    </location>
</feature>